<feature type="compositionally biased region" description="Polar residues" evidence="1">
    <location>
        <begin position="294"/>
        <end position="304"/>
    </location>
</feature>
<protein>
    <submittedName>
        <fullName evidence="2">Uncharacterized protein</fullName>
    </submittedName>
</protein>
<dbReference type="OrthoDB" id="3403620at2"/>
<name>A0A562IGV6_MICOL</name>
<dbReference type="Proteomes" id="UP000319825">
    <property type="component" value="Unassembled WGS sequence"/>
</dbReference>
<dbReference type="EMBL" id="VLKE01000001">
    <property type="protein sequence ID" value="TWH69983.1"/>
    <property type="molecule type" value="Genomic_DNA"/>
</dbReference>
<reference evidence="2 3" key="1">
    <citation type="submission" date="2019-07" db="EMBL/GenBank/DDBJ databases">
        <title>R&amp;d 2014.</title>
        <authorList>
            <person name="Klenk H.-P."/>
        </authorList>
    </citation>
    <scope>NUCLEOTIDE SEQUENCE [LARGE SCALE GENOMIC DNA]</scope>
    <source>
        <strain evidence="2 3">DSM 43868</strain>
    </source>
</reference>
<evidence type="ECO:0000313" key="2">
    <source>
        <dbReference type="EMBL" id="TWH69983.1"/>
    </source>
</evidence>
<proteinExistence type="predicted"/>
<keyword evidence="3" id="KW-1185">Reference proteome</keyword>
<comment type="caution">
    <text evidence="2">The sequence shown here is derived from an EMBL/GenBank/DDBJ whole genome shotgun (WGS) entry which is preliminary data.</text>
</comment>
<sequence>MTDASSGKASPQDGPPRWVDRGRQLARRAGPRAVTVLRTSWARLLPLLRRVRGAMEGSRASPPPDEIFEHREPSGPISVAAKGHVFTFTVRAVFTWSAAGLGPEALIWYARHFMPAAVQRLRRAAAERARHVAPHRAGQLEAALQAALDEETPWRYDRAGVTVRCRVEVAVRHDDRVRQALRPHWERLIELEHQYEFYLKRARYAEQLSRRWMAILDEMVDDPAGGEEARTVDEELSRARRHMAAEQRAAARWTGDLLRDRRRFDGIFEPLTAIDIVPPQASSPARGTSGPAAQATSTESGSTT</sequence>
<dbReference type="AlphaFoldDB" id="A0A562IGV6"/>
<gene>
    <name evidence="2" type="ORF">JD77_05001</name>
</gene>
<dbReference type="RefSeq" id="WP_145776388.1">
    <property type="nucleotide sequence ID" value="NZ_BAAATQ010000046.1"/>
</dbReference>
<feature type="region of interest" description="Disordered" evidence="1">
    <location>
        <begin position="277"/>
        <end position="304"/>
    </location>
</feature>
<evidence type="ECO:0000256" key="1">
    <source>
        <dbReference type="SAM" id="MobiDB-lite"/>
    </source>
</evidence>
<organism evidence="2 3">
    <name type="scientific">Micromonospora olivasterospora</name>
    <dbReference type="NCBI Taxonomy" id="1880"/>
    <lineage>
        <taxon>Bacteria</taxon>
        <taxon>Bacillati</taxon>
        <taxon>Actinomycetota</taxon>
        <taxon>Actinomycetes</taxon>
        <taxon>Micromonosporales</taxon>
        <taxon>Micromonosporaceae</taxon>
        <taxon>Micromonospora</taxon>
    </lineage>
</organism>
<accession>A0A562IGV6</accession>
<evidence type="ECO:0000313" key="3">
    <source>
        <dbReference type="Proteomes" id="UP000319825"/>
    </source>
</evidence>